<dbReference type="EMBL" id="KI894028">
    <property type="protein sequence ID" value="OBR87445.1"/>
    <property type="molecule type" value="Genomic_DNA"/>
</dbReference>
<evidence type="ECO:0000256" key="1">
    <source>
        <dbReference type="SAM" id="MobiDB-lite"/>
    </source>
</evidence>
<sequence>MSSPSPEGMIVPKRKRRIVSSSPVEPSDNEDGIVKKKSAVDLRAASGRKDSPIFVSSSSPAALDIDAISVDPPSPTFSQKTDTEEPADPYHIQMEALSSELSQLSFVSNAEDTKIQHPQQPERRESDSSEDEMDIDWEGGHEISRVQSEVQKPKSPETSAKSSPLTSLVDFSDDDHPASPTPVIPSNVQMGEARFLATPQKKTAGLSVLSPTSAFFADWEVTPEVIKRKGLWASLPTASESTEGQHELATPTKIGGQSLVLSDAPFSDWEVTPGVIARKGIWQPDKLSGVTTDASPFSGYLPLLDVNDDEDDNEADDDEPLEEEEAMSKEDRMRREEKLDEEELDELEAQIVQLEKWDQSVSRRKALAMKKSSDEEVDQWMLNYLVRNWKYIGVAELKLTEKCIPYIRRILAKSSSQQFKIDRQGLLQKSYRFAGSFRNVLLVPIRSIVLKDESLQVSLDEMRGTYQWIQQPFDMVIALLFRKVSHSIKSAFTSAAELPEATFIDYKTFVADLLPGNSAHVSGLYIRYLKPSTTRLSYGAYVGRARDIAMRQGGHRHKGVNHLVRDIVSVEPRCEWECKVLLHFGWSGISEVPTPVVAAMETLMTAALGCTECARPLQVNIVDWNRFNVQQWSEVKARIFDIASSDLDLSNLEKCIEEVYIHLYSMAKIPTLTVPTPITAEVVWKRILEAIIQRYPSIPLRLMVKAVFSTELELQFANEQLIRHIGNLRRLYPIPKSATGMTYFRHPLRKEIDSHDDPFHRISTSNRFEKAAYTCLTEVLENSLTKLKENNKDRTIWN</sequence>
<feature type="compositionally biased region" description="Polar residues" evidence="1">
    <location>
        <begin position="99"/>
        <end position="110"/>
    </location>
</feature>
<gene>
    <name evidence="2" type="ORF">I303_01650</name>
</gene>
<dbReference type="VEuPathDB" id="FungiDB:I303_01650"/>
<feature type="compositionally biased region" description="Basic and acidic residues" evidence="1">
    <location>
        <begin position="111"/>
        <end position="127"/>
    </location>
</feature>
<evidence type="ECO:0000313" key="2">
    <source>
        <dbReference type="EMBL" id="OBR87445.1"/>
    </source>
</evidence>
<feature type="region of interest" description="Disordered" evidence="1">
    <location>
        <begin position="65"/>
        <end position="187"/>
    </location>
</feature>
<feature type="compositionally biased region" description="Polar residues" evidence="1">
    <location>
        <begin position="145"/>
        <end position="166"/>
    </location>
</feature>
<organism evidence="2">
    <name type="scientific">Kwoniella dejecticola CBS 10117</name>
    <dbReference type="NCBI Taxonomy" id="1296121"/>
    <lineage>
        <taxon>Eukaryota</taxon>
        <taxon>Fungi</taxon>
        <taxon>Dikarya</taxon>
        <taxon>Basidiomycota</taxon>
        <taxon>Agaricomycotina</taxon>
        <taxon>Tremellomycetes</taxon>
        <taxon>Tremellales</taxon>
        <taxon>Cryptococcaceae</taxon>
        <taxon>Kwoniella</taxon>
    </lineage>
</organism>
<feature type="compositionally biased region" description="Acidic residues" evidence="1">
    <location>
        <begin position="128"/>
        <end position="137"/>
    </location>
</feature>
<name>A0A1A6ABL9_9TREE</name>
<accession>A0A1A6ABL9</accession>
<dbReference type="AlphaFoldDB" id="A0A1A6ABL9"/>
<reference evidence="2" key="1">
    <citation type="submission" date="2013-07" db="EMBL/GenBank/DDBJ databases">
        <title>The Genome Sequence of Cryptococcus dejecticola CBS10117.</title>
        <authorList>
            <consortium name="The Broad Institute Genome Sequencing Platform"/>
            <person name="Cuomo C."/>
            <person name="Litvintseva A."/>
            <person name="Chen Y."/>
            <person name="Heitman J."/>
            <person name="Sun S."/>
            <person name="Springer D."/>
            <person name="Dromer F."/>
            <person name="Young S.K."/>
            <person name="Zeng Q."/>
            <person name="Gargeya S."/>
            <person name="Fitzgerald M."/>
            <person name="Abouelleil A."/>
            <person name="Alvarado L."/>
            <person name="Berlin A.M."/>
            <person name="Chapman S.B."/>
            <person name="Dewar J."/>
            <person name="Goldberg J."/>
            <person name="Griggs A."/>
            <person name="Gujja S."/>
            <person name="Hansen M."/>
            <person name="Howarth C."/>
            <person name="Imamovic A."/>
            <person name="Larimer J."/>
            <person name="McCowan C."/>
            <person name="Murphy C."/>
            <person name="Pearson M."/>
            <person name="Priest M."/>
            <person name="Roberts A."/>
            <person name="Saif S."/>
            <person name="Shea T."/>
            <person name="Sykes S."/>
            <person name="Wortman J."/>
            <person name="Nusbaum C."/>
            <person name="Birren B."/>
        </authorList>
    </citation>
    <scope>NUCLEOTIDE SEQUENCE [LARGE SCALE GENOMIC DNA]</scope>
    <source>
        <strain evidence="2">CBS 10117</strain>
    </source>
</reference>
<feature type="compositionally biased region" description="Acidic residues" evidence="1">
    <location>
        <begin position="306"/>
        <end position="325"/>
    </location>
</feature>
<feature type="region of interest" description="Disordered" evidence="1">
    <location>
        <begin position="301"/>
        <end position="340"/>
    </location>
</feature>
<protein>
    <submittedName>
        <fullName evidence="2">Uncharacterized protein</fullName>
    </submittedName>
</protein>
<feature type="compositionally biased region" description="Basic and acidic residues" evidence="1">
    <location>
        <begin position="326"/>
        <end position="338"/>
    </location>
</feature>
<proteinExistence type="predicted"/>
<feature type="region of interest" description="Disordered" evidence="1">
    <location>
        <begin position="1"/>
        <end position="33"/>
    </location>
</feature>